<organism evidence="1 2">
    <name type="scientific">Candidatus Enterovibrio escicola</name>
    <dbReference type="NCBI Taxonomy" id="1927127"/>
    <lineage>
        <taxon>Bacteria</taxon>
        <taxon>Pseudomonadati</taxon>
        <taxon>Pseudomonadota</taxon>
        <taxon>Gammaproteobacteria</taxon>
        <taxon>Vibrionales</taxon>
        <taxon>Vibrionaceae</taxon>
        <taxon>Enterovibrio</taxon>
    </lineage>
</organism>
<proteinExistence type="predicted"/>
<evidence type="ECO:0000313" key="1">
    <source>
        <dbReference type="EMBL" id="PCS23498.1"/>
    </source>
</evidence>
<protein>
    <submittedName>
        <fullName evidence="1">Uncharacterized protein</fullName>
    </submittedName>
</protein>
<keyword evidence="2" id="KW-1185">Reference proteome</keyword>
<evidence type="ECO:0000313" key="2">
    <source>
        <dbReference type="Proteomes" id="UP000219020"/>
    </source>
</evidence>
<dbReference type="Proteomes" id="UP000219020">
    <property type="component" value="Unassembled WGS sequence"/>
</dbReference>
<name>A0A2A5T5U0_9GAMM</name>
<dbReference type="EMBL" id="NBYY01000009">
    <property type="protein sequence ID" value="PCS23498.1"/>
    <property type="molecule type" value="Genomic_DNA"/>
</dbReference>
<reference evidence="2" key="1">
    <citation type="submission" date="2017-04" db="EMBL/GenBank/DDBJ databases">
        <title>Genome evolution of the luminous symbionts of deep sea anglerfish.</title>
        <authorList>
            <person name="Hendry T.A."/>
        </authorList>
    </citation>
    <scope>NUCLEOTIDE SEQUENCE [LARGE SCALE GENOMIC DNA]</scope>
</reference>
<accession>A0A2A5T5U0</accession>
<dbReference type="AlphaFoldDB" id="A0A2A5T5U0"/>
<gene>
    <name evidence="1" type="ORF">BTN49_0466</name>
</gene>
<comment type="caution">
    <text evidence="1">The sequence shown here is derived from an EMBL/GenBank/DDBJ whole genome shotgun (WGS) entry which is preliminary data.</text>
</comment>
<sequence length="37" mass="4308">MGEYRNSHLYAMRMAQYSDMLMINGLAKDKVTTLLKL</sequence>